<comment type="caution">
    <text evidence="1">The sequence shown here is derived from an EMBL/GenBank/DDBJ whole genome shotgun (WGS) entry which is preliminary data.</text>
</comment>
<proteinExistence type="predicted"/>
<name>A0ABS5Y6T2_9CYAN</name>
<evidence type="ECO:0000313" key="1">
    <source>
        <dbReference type="EMBL" id="MBT9313541.1"/>
    </source>
</evidence>
<dbReference type="RefSeq" id="WP_215619424.1">
    <property type="nucleotide sequence ID" value="NZ_JADOER010000013.1"/>
</dbReference>
<sequence>MKIAISPARWVKSTLVSLMGLAIVFGVGLSAALAVPAAPANQELEAQALPIQPELTNPGEIPLEEFQAPPQISAIDWFEELVATAESIEPQGNSLDSMLDQWLSTAKTIFNGS</sequence>
<dbReference type="EMBL" id="JADOER010000013">
    <property type="protein sequence ID" value="MBT9313541.1"/>
    <property type="molecule type" value="Genomic_DNA"/>
</dbReference>
<reference evidence="1 2" key="1">
    <citation type="journal article" date="2021" name="Mar. Drugs">
        <title>Genome Reduction and Secondary Metabolism of the Marine Sponge-Associated Cyanobacterium Leptothoe.</title>
        <authorList>
            <person name="Konstantinou D."/>
            <person name="Popin R.V."/>
            <person name="Fewer D.P."/>
            <person name="Sivonen K."/>
            <person name="Gkelis S."/>
        </authorList>
    </citation>
    <scope>NUCLEOTIDE SEQUENCE [LARGE SCALE GENOMIC DNA]</scope>
    <source>
        <strain evidence="1 2">TAU-MAC 1615</strain>
    </source>
</reference>
<keyword evidence="2" id="KW-1185">Reference proteome</keyword>
<protein>
    <submittedName>
        <fullName evidence="1">Uncharacterized protein</fullName>
    </submittedName>
</protein>
<evidence type="ECO:0000313" key="2">
    <source>
        <dbReference type="Proteomes" id="UP001196661"/>
    </source>
</evidence>
<organism evidence="1 2">
    <name type="scientific">Leptothoe kymatousa TAU-MAC 1615</name>
    <dbReference type="NCBI Taxonomy" id="2364775"/>
    <lineage>
        <taxon>Bacteria</taxon>
        <taxon>Bacillati</taxon>
        <taxon>Cyanobacteriota</taxon>
        <taxon>Cyanophyceae</taxon>
        <taxon>Nodosilineales</taxon>
        <taxon>Cymatolegaceae</taxon>
        <taxon>Leptothoe</taxon>
        <taxon>Leptothoe kymatousa</taxon>
    </lineage>
</organism>
<dbReference type="Proteomes" id="UP001196661">
    <property type="component" value="Unassembled WGS sequence"/>
</dbReference>
<gene>
    <name evidence="1" type="ORF">IXB28_15105</name>
</gene>
<accession>A0ABS5Y6T2</accession>